<evidence type="ECO:0000313" key="1">
    <source>
        <dbReference type="EMBL" id="MDA6068632.1"/>
    </source>
</evidence>
<dbReference type="RefSeq" id="WP_271334500.1">
    <property type="nucleotide sequence ID" value="NZ_JAMZNK010000004.1"/>
</dbReference>
<accession>A0ABT4W7W8</accession>
<proteinExistence type="predicted"/>
<dbReference type="Proteomes" id="UP001212170">
    <property type="component" value="Unassembled WGS sequence"/>
</dbReference>
<evidence type="ECO:0000313" key="2">
    <source>
        <dbReference type="Proteomes" id="UP001212170"/>
    </source>
</evidence>
<protein>
    <submittedName>
        <fullName evidence="1">Uncharacterized protein</fullName>
    </submittedName>
</protein>
<comment type="caution">
    <text evidence="1">The sequence shown here is derived from an EMBL/GenBank/DDBJ whole genome shotgun (WGS) entry which is preliminary data.</text>
</comment>
<organism evidence="1 2">
    <name type="scientific">Flavobacterium azizsancarii</name>
    <dbReference type="NCBI Taxonomy" id="2961580"/>
    <lineage>
        <taxon>Bacteria</taxon>
        <taxon>Pseudomonadati</taxon>
        <taxon>Bacteroidota</taxon>
        <taxon>Flavobacteriia</taxon>
        <taxon>Flavobacteriales</taxon>
        <taxon>Flavobacteriaceae</taxon>
        <taxon>Flavobacterium</taxon>
    </lineage>
</organism>
<reference evidence="1 2" key="1">
    <citation type="journal article" date="2023" name="Chemosphere">
        <title>Whole genome analysis of Flavobacterium aziz-sancarii sp. nov., isolated from Ardley Island (Antarctica), revealed a rich resistome and bioremediation potential.</title>
        <authorList>
            <person name="Otur C."/>
            <person name="Okay S."/>
            <person name="Kurt-Kizildogan A."/>
        </authorList>
    </citation>
    <scope>NUCLEOTIDE SEQUENCE [LARGE SCALE GENOMIC DNA]</scope>
    <source>
        <strain evidence="1 2">AC</strain>
    </source>
</reference>
<dbReference type="EMBL" id="JAMZNK010000004">
    <property type="protein sequence ID" value="MDA6068632.1"/>
    <property type="molecule type" value="Genomic_DNA"/>
</dbReference>
<keyword evidence="2" id="KW-1185">Reference proteome</keyword>
<gene>
    <name evidence="1" type="ORF">NJT12_03275</name>
</gene>
<sequence>MWFKIDFNRLSILLLPTFLRKQNLVKYVQALVTPIGSLHYKWSNWRIENIFKIEYSGQVCYLRKSLNDKFDPLQRRIRIGDGNIHEVTYIYTEVELQNAFLHTENESQIIWIRSEAETASTGLDFIVFVPQEVYDSDFFGLHAHIKFYKAGGKRYNILIDE</sequence>
<name>A0ABT4W7W8_9FLAO</name>